<dbReference type="AlphaFoldDB" id="A0A4P6ZFM7"/>
<keyword evidence="2" id="KW-1185">Reference proteome</keyword>
<gene>
    <name evidence="1" type="ORF">NBC122_01625</name>
</gene>
<dbReference type="Proteomes" id="UP000294419">
    <property type="component" value="Chromosome"/>
</dbReference>
<dbReference type="EMBL" id="CP037954">
    <property type="protein sequence ID" value="QBO58440.1"/>
    <property type="molecule type" value="Genomic_DNA"/>
</dbReference>
<accession>A0A4P6ZFM7</accession>
<evidence type="ECO:0000313" key="2">
    <source>
        <dbReference type="Proteomes" id="UP000294419"/>
    </source>
</evidence>
<evidence type="ECO:0000313" key="1">
    <source>
        <dbReference type="EMBL" id="QBO58440.1"/>
    </source>
</evidence>
<dbReference type="KEGG" id="csal:NBC122_01625"/>
<protein>
    <submittedName>
        <fullName evidence="1">Uncharacterized protein</fullName>
    </submittedName>
</protein>
<proteinExistence type="predicted"/>
<organism evidence="1 2">
    <name type="scientific">Chryseobacterium salivictor</name>
    <dbReference type="NCBI Taxonomy" id="2547600"/>
    <lineage>
        <taxon>Bacteria</taxon>
        <taxon>Pseudomonadati</taxon>
        <taxon>Bacteroidota</taxon>
        <taxon>Flavobacteriia</taxon>
        <taxon>Flavobacteriales</taxon>
        <taxon>Weeksellaceae</taxon>
        <taxon>Chryseobacterium group</taxon>
        <taxon>Chryseobacterium</taxon>
    </lineage>
</organism>
<name>A0A4P6ZFM7_9FLAO</name>
<reference evidence="1 2" key="1">
    <citation type="submission" date="2019-03" db="EMBL/GenBank/DDBJ databases">
        <authorList>
            <person name="Kim H."/>
            <person name="Yu S.-M."/>
        </authorList>
    </citation>
    <scope>NUCLEOTIDE SEQUENCE [LARGE SCALE GENOMIC DNA]</scope>
    <source>
        <strain evidence="1 2">NBC122</strain>
    </source>
</reference>
<sequence length="60" mass="7323">MFEPINLSNRLSIFSVFESNIKHNRLVTYSWQLENFPTFTSAQRSLFNDYFLRINFKMIR</sequence>